<dbReference type="NCBIfam" id="NF004230">
    <property type="entry name" value="PRK05678.1"/>
    <property type="match status" value="1"/>
</dbReference>
<dbReference type="PIRSF" id="PIRSF001553">
    <property type="entry name" value="SucCS_alpha"/>
    <property type="match status" value="1"/>
</dbReference>
<name>A0A7C4EWV4_9BACT</name>
<dbReference type="GO" id="GO:0004775">
    <property type="term" value="F:succinate-CoA ligase (ADP-forming) activity"/>
    <property type="evidence" value="ECO:0007669"/>
    <property type="project" value="UniProtKB-UniRule"/>
</dbReference>
<dbReference type="SUPFAM" id="SSF52210">
    <property type="entry name" value="Succinyl-CoA synthetase domains"/>
    <property type="match status" value="1"/>
</dbReference>
<comment type="function">
    <text evidence="5 8">Succinyl-CoA synthetase functions in the citric acid cycle (TCA), coupling the hydrolysis of succinyl-CoA to the synthesis of either ATP or GTP and thus represents the only step of substrate-level phosphorylation in the TCA. The alpha subunit of the enzyme binds the substrates coenzyme A and phosphate, while succinate binding and nucleotide specificity is provided by the beta subunit.</text>
</comment>
<feature type="domain" description="CoA-binding" evidence="9">
    <location>
        <begin position="4"/>
        <end position="100"/>
    </location>
</feature>
<evidence type="ECO:0000256" key="8">
    <source>
        <dbReference type="RuleBase" id="RU000699"/>
    </source>
</evidence>
<dbReference type="SMART" id="SM00881">
    <property type="entry name" value="CoA_binding"/>
    <property type="match status" value="1"/>
</dbReference>
<evidence type="ECO:0000256" key="3">
    <source>
        <dbReference type="ARBA" id="ARBA00022741"/>
    </source>
</evidence>
<dbReference type="PANTHER" id="PTHR11117">
    <property type="entry name" value="SUCCINYL-COA LIGASE SUBUNIT ALPHA"/>
    <property type="match status" value="1"/>
</dbReference>
<feature type="binding site" evidence="5">
    <location>
        <position position="43"/>
    </location>
    <ligand>
        <name>CoA</name>
        <dbReference type="ChEBI" id="CHEBI:57287"/>
    </ligand>
</feature>
<comment type="similarity">
    <text evidence="4 5 7">Belongs to the succinate/malate CoA ligase alpha subunit family.</text>
</comment>
<dbReference type="PROSITE" id="PS01216">
    <property type="entry name" value="SUCCINYL_COA_LIG_1"/>
    <property type="match status" value="1"/>
</dbReference>
<dbReference type="UniPathway" id="UPA00223">
    <property type="reaction ID" value="UER00999"/>
</dbReference>
<evidence type="ECO:0000256" key="7">
    <source>
        <dbReference type="RuleBase" id="RU000677"/>
    </source>
</evidence>
<dbReference type="GO" id="GO:0009361">
    <property type="term" value="C:succinate-CoA ligase complex (ADP-forming)"/>
    <property type="evidence" value="ECO:0007669"/>
    <property type="project" value="TreeGrafter"/>
</dbReference>
<comment type="caution">
    <text evidence="10">The sequence shown here is derived from an EMBL/GenBank/DDBJ whole genome shotgun (WGS) entry which is preliminary data.</text>
</comment>
<feature type="binding site" evidence="5">
    <location>
        <position position="160"/>
    </location>
    <ligand>
        <name>substrate</name>
        <note>ligand shared with subunit beta</note>
    </ligand>
</feature>
<dbReference type="PANTHER" id="PTHR11117:SF2">
    <property type="entry name" value="SUCCINATE--COA LIGASE [ADP_GDP-FORMING] SUBUNIT ALPHA, MITOCHONDRIAL"/>
    <property type="match status" value="1"/>
</dbReference>
<dbReference type="PRINTS" id="PR01798">
    <property type="entry name" value="SCOASYNTHASE"/>
</dbReference>
<sequence length="290" mass="29922">MAILVHKDSRVICQGITGRNGTFHSLACRDYGAKMVGGVTPGKEGDNVDGIPVFNTVWKAVRETGADVSLIFVPAAYAKDPIMEAVDAGIKLIVCITEGIPPLDTAQAIHVVRENGCRLIGPNTPGIISPGERCKVGIMPGYIHKAGSVGVISRSGTLTYEVVDQLTKHGLGQSTCLGLGGDPVVGTSFIDALTLFRDDPETEAVVLIGEIGGSAEEEAAQFIKEGFNKPVVAYIAGRLAPPGKRMGHAGAIISGGSGTAASKIEALKAAGVTVVENITQVGQAAKAILQ</sequence>
<dbReference type="InterPro" id="IPR003781">
    <property type="entry name" value="CoA-bd"/>
</dbReference>
<feature type="binding site" evidence="5">
    <location>
        <begin position="17"/>
        <end position="20"/>
    </location>
    <ligand>
        <name>CoA</name>
        <dbReference type="ChEBI" id="CHEBI:57287"/>
    </ligand>
</feature>
<dbReference type="InterPro" id="IPR036291">
    <property type="entry name" value="NAD(P)-bd_dom_sf"/>
</dbReference>
<dbReference type="FunFam" id="3.40.50.720:FF:000277">
    <property type="entry name" value="Succinate--CoA ligase [ADP-forming] subunit alpha"/>
    <property type="match status" value="1"/>
</dbReference>
<dbReference type="InterPro" id="IPR005811">
    <property type="entry name" value="SUCC_ACL_C"/>
</dbReference>
<dbReference type="InterPro" id="IPR033847">
    <property type="entry name" value="Citrt_syn/SCS-alpha_CS"/>
</dbReference>
<evidence type="ECO:0000259" key="9">
    <source>
        <dbReference type="SMART" id="SM00881"/>
    </source>
</evidence>
<dbReference type="GO" id="GO:0006099">
    <property type="term" value="P:tricarboxylic acid cycle"/>
    <property type="evidence" value="ECO:0007669"/>
    <property type="project" value="UniProtKB-UniRule"/>
</dbReference>
<keyword evidence="3 5" id="KW-0547">Nucleotide-binding</keyword>
<dbReference type="GO" id="GO:0004776">
    <property type="term" value="F:succinate-CoA ligase (GDP-forming) activity"/>
    <property type="evidence" value="ECO:0007669"/>
    <property type="project" value="TreeGrafter"/>
</dbReference>
<dbReference type="EMBL" id="DTGT01000157">
    <property type="protein sequence ID" value="HGH60655.1"/>
    <property type="molecule type" value="Genomic_DNA"/>
</dbReference>
<dbReference type="Gene3D" id="3.40.50.261">
    <property type="entry name" value="Succinyl-CoA synthetase domains"/>
    <property type="match status" value="1"/>
</dbReference>
<evidence type="ECO:0000256" key="5">
    <source>
        <dbReference type="HAMAP-Rule" id="MF_01988"/>
    </source>
</evidence>
<reference evidence="10" key="1">
    <citation type="journal article" date="2020" name="mSystems">
        <title>Genome- and Community-Level Interaction Insights into Carbon Utilization and Element Cycling Functions of Hydrothermarchaeota in Hydrothermal Sediment.</title>
        <authorList>
            <person name="Zhou Z."/>
            <person name="Liu Y."/>
            <person name="Xu W."/>
            <person name="Pan J."/>
            <person name="Luo Z.H."/>
            <person name="Li M."/>
        </authorList>
    </citation>
    <scope>NUCLEOTIDE SEQUENCE [LARGE SCALE GENOMIC DNA]</scope>
    <source>
        <strain evidence="10">SpSt-769</strain>
    </source>
</reference>
<evidence type="ECO:0000313" key="10">
    <source>
        <dbReference type="EMBL" id="HGH60655.1"/>
    </source>
</evidence>
<dbReference type="SUPFAM" id="SSF51735">
    <property type="entry name" value="NAD(P)-binding Rossmann-fold domains"/>
    <property type="match status" value="1"/>
</dbReference>
<keyword evidence="1 5" id="KW-0816">Tricarboxylic acid cycle</keyword>
<evidence type="ECO:0000256" key="6">
    <source>
        <dbReference type="PIRSR" id="PIRSR001553-1"/>
    </source>
</evidence>
<protein>
    <recommendedName>
        <fullName evidence="5">Succinate--CoA ligase [ADP-forming] subunit alpha</fullName>
        <ecNumber evidence="5">6.2.1.5</ecNumber>
    </recommendedName>
    <alternativeName>
        <fullName evidence="5">Succinyl-CoA synthetase subunit alpha</fullName>
        <shortName evidence="5">SCS-alpha</shortName>
    </alternativeName>
</protein>
<dbReference type="AlphaFoldDB" id="A0A7C4EWV4"/>
<dbReference type="FunFam" id="3.40.50.261:FF:000006">
    <property type="entry name" value="Succinate--CoA ligase [ADP-forming] subunit alpha"/>
    <property type="match status" value="1"/>
</dbReference>
<comment type="catalytic activity">
    <reaction evidence="5 8">
        <text>succinate + ATP + CoA = succinyl-CoA + ADP + phosphate</text>
        <dbReference type="Rhea" id="RHEA:17661"/>
        <dbReference type="ChEBI" id="CHEBI:30031"/>
        <dbReference type="ChEBI" id="CHEBI:30616"/>
        <dbReference type="ChEBI" id="CHEBI:43474"/>
        <dbReference type="ChEBI" id="CHEBI:57287"/>
        <dbReference type="ChEBI" id="CHEBI:57292"/>
        <dbReference type="ChEBI" id="CHEBI:456216"/>
        <dbReference type="EC" id="6.2.1.5"/>
    </reaction>
</comment>
<comment type="catalytic activity">
    <reaction evidence="5">
        <text>GTP + succinate + CoA = succinyl-CoA + GDP + phosphate</text>
        <dbReference type="Rhea" id="RHEA:22120"/>
        <dbReference type="ChEBI" id="CHEBI:30031"/>
        <dbReference type="ChEBI" id="CHEBI:37565"/>
        <dbReference type="ChEBI" id="CHEBI:43474"/>
        <dbReference type="ChEBI" id="CHEBI:57287"/>
        <dbReference type="ChEBI" id="CHEBI:57292"/>
        <dbReference type="ChEBI" id="CHEBI:58189"/>
    </reaction>
</comment>
<evidence type="ECO:0000256" key="2">
    <source>
        <dbReference type="ARBA" id="ARBA00022598"/>
    </source>
</evidence>
<dbReference type="Pfam" id="PF00549">
    <property type="entry name" value="Ligase_CoA"/>
    <property type="match status" value="1"/>
</dbReference>
<dbReference type="NCBIfam" id="TIGR01019">
    <property type="entry name" value="sucCoAalpha"/>
    <property type="match status" value="1"/>
</dbReference>
<dbReference type="InterPro" id="IPR017440">
    <property type="entry name" value="Cit_synth/succinyl-CoA_lig_AS"/>
</dbReference>
<accession>A0A7C4EWV4</accession>
<organism evidence="10">
    <name type="scientific">Desulfomonile tiedjei</name>
    <dbReference type="NCBI Taxonomy" id="2358"/>
    <lineage>
        <taxon>Bacteria</taxon>
        <taxon>Pseudomonadati</taxon>
        <taxon>Thermodesulfobacteriota</taxon>
        <taxon>Desulfomonilia</taxon>
        <taxon>Desulfomonilales</taxon>
        <taxon>Desulfomonilaceae</taxon>
        <taxon>Desulfomonile</taxon>
    </lineage>
</organism>
<keyword evidence="2 5" id="KW-0436">Ligase</keyword>
<dbReference type="PROSITE" id="PS00399">
    <property type="entry name" value="SUCCINYL_COA_LIG_2"/>
    <property type="match status" value="1"/>
</dbReference>
<dbReference type="InterPro" id="IPR005810">
    <property type="entry name" value="CoA_lig_alpha"/>
</dbReference>
<dbReference type="EC" id="6.2.1.5" evidence="5"/>
<comment type="subunit">
    <text evidence="5 8">Heterotetramer of two alpha and two beta subunits.</text>
</comment>
<dbReference type="GO" id="GO:0000166">
    <property type="term" value="F:nucleotide binding"/>
    <property type="evidence" value="ECO:0007669"/>
    <property type="project" value="UniProtKB-KW"/>
</dbReference>
<evidence type="ECO:0000256" key="4">
    <source>
        <dbReference type="ARBA" id="ARBA00060724"/>
    </source>
</evidence>
<feature type="binding site" evidence="5">
    <location>
        <begin position="96"/>
        <end position="98"/>
    </location>
    <ligand>
        <name>CoA</name>
        <dbReference type="ChEBI" id="CHEBI:57287"/>
    </ligand>
</feature>
<proteinExistence type="inferred from homology"/>
<evidence type="ECO:0000256" key="1">
    <source>
        <dbReference type="ARBA" id="ARBA00022532"/>
    </source>
</evidence>
<dbReference type="HAMAP" id="MF_01988">
    <property type="entry name" value="Succ_CoA_alpha"/>
    <property type="match status" value="1"/>
</dbReference>
<dbReference type="Pfam" id="PF02629">
    <property type="entry name" value="CoA_binding"/>
    <property type="match status" value="1"/>
</dbReference>
<gene>
    <name evidence="5 10" type="primary">sucD</name>
    <name evidence="10" type="ORF">ENV54_05080</name>
</gene>
<comment type="pathway">
    <text evidence="5 8">Carbohydrate metabolism; tricarboxylic acid cycle; succinate from succinyl-CoA (ligase route): step 1/1.</text>
</comment>
<dbReference type="InterPro" id="IPR016102">
    <property type="entry name" value="Succinyl-CoA_synth-like"/>
</dbReference>
<feature type="active site" description="Tele-phosphohistidine intermediate" evidence="5 6">
    <location>
        <position position="248"/>
    </location>
</feature>
<dbReference type="Gene3D" id="3.40.50.720">
    <property type="entry name" value="NAD(P)-binding Rossmann-like Domain"/>
    <property type="match status" value="1"/>
</dbReference>